<sequence>MKSVFMTKFDDTIKAQILDLEGFYSPDDLLIFLQKNFFSASKWIIRTDKAKFVSNSLLEWIIANVQNQQKTALVLSKEFFSNEKLQNYNTQKPQSVRFFNNLLEARAWIFNA</sequence>
<dbReference type="EMBL" id="NKXO01000014">
    <property type="protein sequence ID" value="PKQ69877.1"/>
    <property type="molecule type" value="Genomic_DNA"/>
</dbReference>
<dbReference type="Proteomes" id="UP000233387">
    <property type="component" value="Unassembled WGS sequence"/>
</dbReference>
<accession>A0A2N3IHT6</accession>
<proteinExistence type="predicted"/>
<reference evidence="1 2" key="1">
    <citation type="submission" date="2017-06" db="EMBL/GenBank/DDBJ databases">
        <title>Raineya orbicola gen. nov., sp. nov. a slightly thermophilic bacterium of the phylum Bacteroidetes and the description of Raineyaceae fam. nov.</title>
        <authorList>
            <person name="Albuquerque L."/>
            <person name="Polonia A.R.M."/>
            <person name="Barroso C."/>
            <person name="Froufe H.J.C."/>
            <person name="Lage O."/>
            <person name="Lobo-Da-Cunha A."/>
            <person name="Egas C."/>
            <person name="Da Costa M.S."/>
        </authorList>
    </citation>
    <scope>NUCLEOTIDE SEQUENCE [LARGE SCALE GENOMIC DNA]</scope>
    <source>
        <strain evidence="1 2">SPSPC-11</strain>
    </source>
</reference>
<dbReference type="OrthoDB" id="982103at2"/>
<evidence type="ECO:0008006" key="3">
    <source>
        <dbReference type="Google" id="ProtNLM"/>
    </source>
</evidence>
<dbReference type="RefSeq" id="WP_101358341.1">
    <property type="nucleotide sequence ID" value="NZ_NKXO01000014.1"/>
</dbReference>
<keyword evidence="2" id="KW-1185">Reference proteome</keyword>
<comment type="caution">
    <text evidence="1">The sequence shown here is derived from an EMBL/GenBank/DDBJ whole genome shotgun (WGS) entry which is preliminary data.</text>
</comment>
<protein>
    <recommendedName>
        <fullName evidence="3">STAS/SEC14 domain-containing protein</fullName>
    </recommendedName>
</protein>
<evidence type="ECO:0000313" key="2">
    <source>
        <dbReference type="Proteomes" id="UP000233387"/>
    </source>
</evidence>
<name>A0A2N3IHT6_9BACT</name>
<organism evidence="1 2">
    <name type="scientific">Raineya orbicola</name>
    <dbReference type="NCBI Taxonomy" id="2016530"/>
    <lineage>
        <taxon>Bacteria</taxon>
        <taxon>Pseudomonadati</taxon>
        <taxon>Bacteroidota</taxon>
        <taxon>Cytophagia</taxon>
        <taxon>Cytophagales</taxon>
        <taxon>Raineyaceae</taxon>
        <taxon>Raineya</taxon>
    </lineage>
</organism>
<dbReference type="AlphaFoldDB" id="A0A2N3IHT6"/>
<gene>
    <name evidence="1" type="ORF">Rain11_1074</name>
</gene>
<evidence type="ECO:0000313" key="1">
    <source>
        <dbReference type="EMBL" id="PKQ69877.1"/>
    </source>
</evidence>